<reference evidence="4 5" key="1">
    <citation type="submission" date="2018-10" db="EMBL/GenBank/DDBJ databases">
        <title>Characterization and genome analysis of a novel bacterium Sphingobium yanoikuyae SJTF8 capable of degrading PAHs.</title>
        <authorList>
            <person name="Yin C."/>
            <person name="Xiong W."/>
            <person name="Liang R."/>
        </authorList>
    </citation>
    <scope>NUCLEOTIDE SEQUENCE [LARGE SCALE GENOMIC DNA]</scope>
    <source>
        <strain evidence="4 5">SJTF8</strain>
        <plasmid evidence="5">pf1</plasmid>
    </source>
</reference>
<dbReference type="Pfam" id="PF13350">
    <property type="entry name" value="Y_phosphatase3"/>
    <property type="match status" value="1"/>
</dbReference>
<geneLocation type="plasmid" evidence="5">
    <name>pf1</name>
</geneLocation>
<proteinExistence type="inferred from homology"/>
<dbReference type="PANTHER" id="PTHR31126:SF1">
    <property type="entry name" value="TYROSINE SPECIFIC PROTEIN PHOSPHATASES DOMAIN-CONTAINING PROTEIN"/>
    <property type="match status" value="1"/>
</dbReference>
<gene>
    <name evidence="4" type="ORF">EBF16_00800</name>
</gene>
<dbReference type="InterPro" id="IPR026893">
    <property type="entry name" value="Tyr/Ser_Pase_IphP-type"/>
</dbReference>
<accession>A0A3G2UL77</accession>
<feature type="domain" description="Tyrosine specific protein phosphatases" evidence="3">
    <location>
        <begin position="210"/>
        <end position="247"/>
    </location>
</feature>
<dbReference type="GO" id="GO:0004721">
    <property type="term" value="F:phosphoprotein phosphatase activity"/>
    <property type="evidence" value="ECO:0007669"/>
    <property type="project" value="InterPro"/>
</dbReference>
<protein>
    <submittedName>
        <fullName evidence="4">Tyrosine-protein phosphatase</fullName>
    </submittedName>
</protein>
<dbReference type="RefSeq" id="WP_122129092.1">
    <property type="nucleotide sequence ID" value="NZ_CP033227.1"/>
</dbReference>
<evidence type="ECO:0000259" key="3">
    <source>
        <dbReference type="PROSITE" id="PS50056"/>
    </source>
</evidence>
<keyword evidence="2" id="KW-0732">Signal</keyword>
<evidence type="ECO:0000256" key="1">
    <source>
        <dbReference type="ARBA" id="ARBA00009580"/>
    </source>
</evidence>
<comment type="similarity">
    <text evidence="1">Belongs to the protein-tyrosine phosphatase family.</text>
</comment>
<name>A0A3G2UL77_SPHYA</name>
<sequence length="355" mass="38937">MRAILTTSFSLIALAAVTPAVAREPASLTRIDAQSVTLDRGDIVPVALWISQDDRIDGSDQRVDAAIAKAAARGDSVTLPIAATQRRYVLMKDKAGKVAVAGERVLPIEQGSNFRDIGGYVTKDGRTVRWGKAFRSGAMPLFTEADYALVGQLGIGTVVDLRSLEEREVAPDQIDDRTGALFVANDYSLKPMMANFGKGNGENVYKGMELMLVPQLRSLYRRIEANEGAVIYHCSAGQDRTGMATAMLYDVLGVDRETILKDYHKSTALRRPQYEMPKVNPADYPNNPILKYYFSGDEKKRATAEPLYTRSGASHLAQFFTYIDSEYGGSEGYMKKALGLTDADIAKLRAVMLTQ</sequence>
<dbReference type="InterPro" id="IPR029021">
    <property type="entry name" value="Prot-tyrosine_phosphatase-like"/>
</dbReference>
<dbReference type="Gene3D" id="3.90.190.10">
    <property type="entry name" value="Protein tyrosine phosphatase superfamily"/>
    <property type="match status" value="1"/>
</dbReference>
<dbReference type="SUPFAM" id="SSF52799">
    <property type="entry name" value="(Phosphotyrosine protein) phosphatases II"/>
    <property type="match status" value="1"/>
</dbReference>
<organism evidence="4 5">
    <name type="scientific">Sphingobium yanoikuyae</name>
    <name type="common">Sphingomonas yanoikuyae</name>
    <dbReference type="NCBI Taxonomy" id="13690"/>
    <lineage>
        <taxon>Bacteria</taxon>
        <taxon>Pseudomonadati</taxon>
        <taxon>Pseudomonadota</taxon>
        <taxon>Alphaproteobacteria</taxon>
        <taxon>Sphingomonadales</taxon>
        <taxon>Sphingomonadaceae</taxon>
        <taxon>Sphingobium</taxon>
    </lineage>
</organism>
<keyword evidence="4" id="KW-0614">Plasmid</keyword>
<evidence type="ECO:0000313" key="4">
    <source>
        <dbReference type="EMBL" id="AYO75575.1"/>
    </source>
</evidence>
<dbReference type="InterPro" id="IPR000387">
    <property type="entry name" value="Tyr_Pase_dom"/>
</dbReference>
<dbReference type="AlphaFoldDB" id="A0A3G2UL77"/>
<dbReference type="PROSITE" id="PS50056">
    <property type="entry name" value="TYR_PHOSPHATASE_2"/>
    <property type="match status" value="1"/>
</dbReference>
<evidence type="ECO:0000256" key="2">
    <source>
        <dbReference type="SAM" id="SignalP"/>
    </source>
</evidence>
<feature type="chain" id="PRO_5018193942" evidence="2">
    <location>
        <begin position="23"/>
        <end position="355"/>
    </location>
</feature>
<feature type="signal peptide" evidence="2">
    <location>
        <begin position="1"/>
        <end position="22"/>
    </location>
</feature>
<evidence type="ECO:0000313" key="5">
    <source>
        <dbReference type="Proteomes" id="UP000280708"/>
    </source>
</evidence>
<dbReference type="Proteomes" id="UP000280708">
    <property type="component" value="Plasmid pF1"/>
</dbReference>
<dbReference type="PANTHER" id="PTHR31126">
    <property type="entry name" value="TYROSINE-PROTEIN PHOSPHATASE"/>
    <property type="match status" value="1"/>
</dbReference>
<dbReference type="EMBL" id="CP033227">
    <property type="protein sequence ID" value="AYO75575.1"/>
    <property type="molecule type" value="Genomic_DNA"/>
</dbReference>